<gene>
    <name evidence="1" type="ORF">FRUB_03923</name>
</gene>
<organism evidence="1 2">
    <name type="scientific">Fimbriiglobus ruber</name>
    <dbReference type="NCBI Taxonomy" id="1908690"/>
    <lineage>
        <taxon>Bacteria</taxon>
        <taxon>Pseudomonadati</taxon>
        <taxon>Planctomycetota</taxon>
        <taxon>Planctomycetia</taxon>
        <taxon>Gemmatales</taxon>
        <taxon>Gemmataceae</taxon>
        <taxon>Fimbriiglobus</taxon>
    </lineage>
</organism>
<protein>
    <submittedName>
        <fullName evidence="1">Uncharacterized protein</fullName>
    </submittedName>
</protein>
<dbReference type="EMBL" id="NIDE01000005">
    <property type="protein sequence ID" value="OWK41845.1"/>
    <property type="molecule type" value="Genomic_DNA"/>
</dbReference>
<evidence type="ECO:0000313" key="1">
    <source>
        <dbReference type="EMBL" id="OWK41845.1"/>
    </source>
</evidence>
<keyword evidence="2" id="KW-1185">Reference proteome</keyword>
<accession>A0A225DZP6</accession>
<name>A0A225DZP6_9BACT</name>
<dbReference type="Proteomes" id="UP000214646">
    <property type="component" value="Unassembled WGS sequence"/>
</dbReference>
<dbReference type="AlphaFoldDB" id="A0A225DZP6"/>
<proteinExistence type="predicted"/>
<reference evidence="2" key="1">
    <citation type="submission" date="2017-06" db="EMBL/GenBank/DDBJ databases">
        <title>Genome analysis of Fimbriiglobus ruber SP5, the first member of the order Planctomycetales with confirmed chitinolytic capability.</title>
        <authorList>
            <person name="Ravin N.V."/>
            <person name="Rakitin A.L."/>
            <person name="Ivanova A.A."/>
            <person name="Beletsky A.V."/>
            <person name="Kulichevskaya I.S."/>
            <person name="Mardanov A.V."/>
            <person name="Dedysh S.N."/>
        </authorList>
    </citation>
    <scope>NUCLEOTIDE SEQUENCE [LARGE SCALE GENOMIC DNA]</scope>
    <source>
        <strain evidence="2">SP5</strain>
    </source>
</reference>
<sequence length="127" mass="14216">MSSTLLDRAFGFRQYDCVRTTTADGVLTLHLRQDPTHDRCSYYQSPDVIRRGSEERTVRTVPIGGRRTAIATKSSSASAFSPYTAPSTFFSDEPFLHLLRRNPRFGTGGSPRLPGLGRRGVFLHLLR</sequence>
<comment type="caution">
    <text evidence="1">The sequence shown here is derived from an EMBL/GenBank/DDBJ whole genome shotgun (WGS) entry which is preliminary data.</text>
</comment>
<evidence type="ECO:0000313" key="2">
    <source>
        <dbReference type="Proteomes" id="UP000214646"/>
    </source>
</evidence>